<evidence type="ECO:0000313" key="2">
    <source>
        <dbReference type="Proteomes" id="UP000298663"/>
    </source>
</evidence>
<protein>
    <submittedName>
        <fullName evidence="1">Uncharacterized protein</fullName>
    </submittedName>
</protein>
<reference evidence="1 2" key="2">
    <citation type="journal article" date="2019" name="G3 (Bethesda)">
        <title>Hybrid Assembly of the Genome of the Entomopathogenic Nematode Steinernema carpocapsae Identifies the X-Chromosome.</title>
        <authorList>
            <person name="Serra L."/>
            <person name="Macchietto M."/>
            <person name="Macias-Munoz A."/>
            <person name="McGill C.J."/>
            <person name="Rodriguez I.M."/>
            <person name="Rodriguez B."/>
            <person name="Murad R."/>
            <person name="Mortazavi A."/>
        </authorList>
    </citation>
    <scope>NUCLEOTIDE SEQUENCE [LARGE SCALE GENOMIC DNA]</scope>
    <source>
        <strain evidence="1 2">ALL</strain>
    </source>
</reference>
<name>A0A4U5N439_STECR</name>
<dbReference type="PROSITE" id="PS51257">
    <property type="entry name" value="PROKAR_LIPOPROTEIN"/>
    <property type="match status" value="1"/>
</dbReference>
<accession>A0A4U5N439</accession>
<sequence length="139" mass="15119">MFRVIRQSPVRQATVAQLVAGGCSNSSLSPCRPAQASDNLGNSDTSVNTLSLTPTFESSVICATWVRVERLRLGSLLEGLCRNWLRVRFARTLLATLDSRDSVELGRGAAPAFSLLRGVTEFRSSDGMRIARLCFSPKS</sequence>
<dbReference type="AlphaFoldDB" id="A0A4U5N439"/>
<proteinExistence type="predicted"/>
<comment type="caution">
    <text evidence="1">The sequence shown here is derived from an EMBL/GenBank/DDBJ whole genome shotgun (WGS) entry which is preliminary data.</text>
</comment>
<dbReference type="Proteomes" id="UP000298663">
    <property type="component" value="Unassembled WGS sequence"/>
</dbReference>
<organism evidence="1 2">
    <name type="scientific">Steinernema carpocapsae</name>
    <name type="common">Entomopathogenic nematode</name>
    <dbReference type="NCBI Taxonomy" id="34508"/>
    <lineage>
        <taxon>Eukaryota</taxon>
        <taxon>Metazoa</taxon>
        <taxon>Ecdysozoa</taxon>
        <taxon>Nematoda</taxon>
        <taxon>Chromadorea</taxon>
        <taxon>Rhabditida</taxon>
        <taxon>Tylenchina</taxon>
        <taxon>Panagrolaimomorpha</taxon>
        <taxon>Strongyloidoidea</taxon>
        <taxon>Steinernematidae</taxon>
        <taxon>Steinernema</taxon>
    </lineage>
</organism>
<gene>
    <name evidence="1" type="ORF">L596_017995</name>
</gene>
<dbReference type="EMBL" id="AZBU02000005">
    <property type="protein sequence ID" value="TKR76932.1"/>
    <property type="molecule type" value="Genomic_DNA"/>
</dbReference>
<keyword evidence="2" id="KW-1185">Reference proteome</keyword>
<reference evidence="1 2" key="1">
    <citation type="journal article" date="2015" name="Genome Biol.">
        <title>Comparative genomics of Steinernema reveals deeply conserved gene regulatory networks.</title>
        <authorList>
            <person name="Dillman A.R."/>
            <person name="Macchietto M."/>
            <person name="Porter C.F."/>
            <person name="Rogers A."/>
            <person name="Williams B."/>
            <person name="Antoshechkin I."/>
            <person name="Lee M.M."/>
            <person name="Goodwin Z."/>
            <person name="Lu X."/>
            <person name="Lewis E.E."/>
            <person name="Goodrich-Blair H."/>
            <person name="Stock S.P."/>
            <person name="Adams B.J."/>
            <person name="Sternberg P.W."/>
            <person name="Mortazavi A."/>
        </authorList>
    </citation>
    <scope>NUCLEOTIDE SEQUENCE [LARGE SCALE GENOMIC DNA]</scope>
    <source>
        <strain evidence="1 2">ALL</strain>
    </source>
</reference>
<evidence type="ECO:0000313" key="1">
    <source>
        <dbReference type="EMBL" id="TKR76932.1"/>
    </source>
</evidence>